<evidence type="ECO:0000256" key="2">
    <source>
        <dbReference type="SAM" id="Phobius"/>
    </source>
</evidence>
<gene>
    <name evidence="4" type="ORF">JTE90_004381</name>
</gene>
<proteinExistence type="predicted"/>
<evidence type="ECO:0000256" key="1">
    <source>
        <dbReference type="SAM" id="MobiDB-lite"/>
    </source>
</evidence>
<feature type="compositionally biased region" description="Basic and acidic residues" evidence="1">
    <location>
        <begin position="452"/>
        <end position="461"/>
    </location>
</feature>
<feature type="chain" id="PRO_5043552006" evidence="3">
    <location>
        <begin position="24"/>
        <end position="494"/>
    </location>
</feature>
<keyword evidence="5" id="KW-1185">Reference proteome</keyword>
<reference evidence="4 5" key="1">
    <citation type="journal article" date="2022" name="Nat. Ecol. Evol.">
        <title>A masculinizing supergene underlies an exaggerated male reproductive morph in a spider.</title>
        <authorList>
            <person name="Hendrickx F."/>
            <person name="De Corte Z."/>
            <person name="Sonet G."/>
            <person name="Van Belleghem S.M."/>
            <person name="Kostlbacher S."/>
            <person name="Vangestel C."/>
        </authorList>
    </citation>
    <scope>NUCLEOTIDE SEQUENCE [LARGE SCALE GENOMIC DNA]</scope>
    <source>
        <strain evidence="4">W744_W776</strain>
    </source>
</reference>
<accession>A0AAV6TVL1</accession>
<feature type="compositionally biased region" description="Polar residues" evidence="1">
    <location>
        <begin position="387"/>
        <end position="396"/>
    </location>
</feature>
<dbReference type="Proteomes" id="UP000827092">
    <property type="component" value="Unassembled WGS sequence"/>
</dbReference>
<organism evidence="4 5">
    <name type="scientific">Oedothorax gibbosus</name>
    <dbReference type="NCBI Taxonomy" id="931172"/>
    <lineage>
        <taxon>Eukaryota</taxon>
        <taxon>Metazoa</taxon>
        <taxon>Ecdysozoa</taxon>
        <taxon>Arthropoda</taxon>
        <taxon>Chelicerata</taxon>
        <taxon>Arachnida</taxon>
        <taxon>Araneae</taxon>
        <taxon>Araneomorphae</taxon>
        <taxon>Entelegynae</taxon>
        <taxon>Araneoidea</taxon>
        <taxon>Linyphiidae</taxon>
        <taxon>Erigoninae</taxon>
        <taxon>Oedothorax</taxon>
    </lineage>
</organism>
<evidence type="ECO:0000313" key="5">
    <source>
        <dbReference type="Proteomes" id="UP000827092"/>
    </source>
</evidence>
<dbReference type="AlphaFoldDB" id="A0AAV6TVL1"/>
<keyword evidence="3" id="KW-0732">Signal</keyword>
<protein>
    <submittedName>
        <fullName evidence="4">Uncharacterized protein</fullName>
    </submittedName>
</protein>
<feature type="compositionally biased region" description="Low complexity" evidence="1">
    <location>
        <begin position="433"/>
        <end position="450"/>
    </location>
</feature>
<keyword evidence="2" id="KW-1133">Transmembrane helix</keyword>
<feature type="transmembrane region" description="Helical" evidence="2">
    <location>
        <begin position="343"/>
        <end position="360"/>
    </location>
</feature>
<feature type="region of interest" description="Disordered" evidence="1">
    <location>
        <begin position="387"/>
        <end position="494"/>
    </location>
</feature>
<dbReference type="EMBL" id="JAFNEN010001002">
    <property type="protein sequence ID" value="KAG8175442.1"/>
    <property type="molecule type" value="Genomic_DNA"/>
</dbReference>
<evidence type="ECO:0000256" key="3">
    <source>
        <dbReference type="SAM" id="SignalP"/>
    </source>
</evidence>
<feature type="signal peptide" evidence="3">
    <location>
        <begin position="1"/>
        <end position="23"/>
    </location>
</feature>
<sequence>MTSKIANIIIFIVLSSLITNCSSFGEGTISKFLPKSNSWFKSITKGKDVIKSAVSNKIPDVPDIASSESSHLENFLVDYICQPVAKVVYPVYDTVTRRQRDQDTIKSHVTETAKNLNLPLKNKRITSYLTHPLEHFPIKNPFSGYSKNFLNVKNPFAGYFNSILHFKNAVAGKLNFTDIKNTFSGTYENFFGHFSLNPLNPAKKMFGYLVPSNLEQKINSNVMHPLEQLNVKNLFSEYFKNIFQFKNPFAGFSKNFFEHLSLNSLKTVQKRVDHLMPSKLTSIIASKIAQLPHFFRFNHPLAGYSMNIFNRISFNPLKNIKKMLGHLVPSSLVKWVTYRMHDLVFFTCGVSVVVVVMLLYRCKNYIAGEYEMFEESYYIKNNEDTAQDISGDSETPSDIAETIKPKDEMDEMEVPIETKTSSTQTIKKDEKTSSTQTSETKSESSESQTDLGDAKDFKDQEMQTDISEGSFKRLSPKSSTRNNRIHPPAVTPNI</sequence>
<evidence type="ECO:0000313" key="4">
    <source>
        <dbReference type="EMBL" id="KAG8175442.1"/>
    </source>
</evidence>
<name>A0AAV6TVL1_9ARAC</name>
<keyword evidence="2" id="KW-0472">Membrane</keyword>
<keyword evidence="2" id="KW-0812">Transmembrane</keyword>
<comment type="caution">
    <text evidence="4">The sequence shown here is derived from an EMBL/GenBank/DDBJ whole genome shotgun (WGS) entry which is preliminary data.</text>
</comment>